<dbReference type="Gene3D" id="3.50.50.60">
    <property type="entry name" value="FAD/NAD(P)-binding domain"/>
    <property type="match status" value="2"/>
</dbReference>
<dbReference type="PANTHER" id="PTHR23023">
    <property type="entry name" value="DIMETHYLANILINE MONOOXYGENASE"/>
    <property type="match status" value="1"/>
</dbReference>
<dbReference type="GO" id="GO:0050660">
    <property type="term" value="F:flavin adenine dinucleotide binding"/>
    <property type="evidence" value="ECO:0007669"/>
    <property type="project" value="InterPro"/>
</dbReference>
<dbReference type="OrthoDB" id="66881at2759"/>
<evidence type="ECO:0000256" key="1">
    <source>
        <dbReference type="ARBA" id="ARBA00009183"/>
    </source>
</evidence>
<evidence type="ECO:0000313" key="6">
    <source>
        <dbReference type="Proteomes" id="UP000186136"/>
    </source>
</evidence>
<keyword evidence="3" id="KW-0274">FAD</keyword>
<dbReference type="GO" id="GO:0004499">
    <property type="term" value="F:N,N-dimethylaniline monooxygenase activity"/>
    <property type="evidence" value="ECO:0007669"/>
    <property type="project" value="InterPro"/>
</dbReference>
<dbReference type="EMBL" id="BDGI01000110">
    <property type="protein sequence ID" value="GAV29313.1"/>
    <property type="molecule type" value="Genomic_DNA"/>
</dbReference>
<dbReference type="SUPFAM" id="SSF51905">
    <property type="entry name" value="FAD/NAD(P)-binding domain"/>
    <property type="match status" value="2"/>
</dbReference>
<dbReference type="AlphaFoldDB" id="A0A1Q2YIW7"/>
<evidence type="ECO:0008006" key="7">
    <source>
        <dbReference type="Google" id="ProtNLM"/>
    </source>
</evidence>
<evidence type="ECO:0000256" key="2">
    <source>
        <dbReference type="ARBA" id="ARBA00022630"/>
    </source>
</evidence>
<name>A0A1Q2YIW7_9ASCO</name>
<dbReference type="InterPro" id="IPR020946">
    <property type="entry name" value="Flavin_mOase-like"/>
</dbReference>
<proteinExistence type="inferred from homology"/>
<reference evidence="5 6" key="1">
    <citation type="submission" date="2016-08" db="EMBL/GenBank/DDBJ databases">
        <title>Whole genome shotgun sequence of Pichia membranifaciens KS47-1.</title>
        <authorList>
            <person name="Konishi M."/>
            <person name="Ishida M."/>
            <person name="Arakawa T."/>
            <person name="Kato Y."/>
            <person name="Horiuchi J."/>
        </authorList>
    </citation>
    <scope>NUCLEOTIDE SEQUENCE [LARGE SCALE GENOMIC DNA]</scope>
    <source>
        <strain evidence="5 6">KS47-1</strain>
    </source>
</reference>
<keyword evidence="2" id="KW-0285">Flavoprotein</keyword>
<gene>
    <name evidence="5" type="ORF">PMKS-002795</name>
</gene>
<dbReference type="GO" id="GO:0050661">
    <property type="term" value="F:NADP binding"/>
    <property type="evidence" value="ECO:0007669"/>
    <property type="project" value="InterPro"/>
</dbReference>
<organism evidence="5 6">
    <name type="scientific">Pichia membranifaciens</name>
    <dbReference type="NCBI Taxonomy" id="4926"/>
    <lineage>
        <taxon>Eukaryota</taxon>
        <taxon>Fungi</taxon>
        <taxon>Dikarya</taxon>
        <taxon>Ascomycota</taxon>
        <taxon>Saccharomycotina</taxon>
        <taxon>Pichiomycetes</taxon>
        <taxon>Pichiales</taxon>
        <taxon>Pichiaceae</taxon>
        <taxon>Pichia</taxon>
    </lineage>
</organism>
<comment type="similarity">
    <text evidence="1">Belongs to the FMO family.</text>
</comment>
<evidence type="ECO:0000313" key="5">
    <source>
        <dbReference type="EMBL" id="GAV29313.1"/>
    </source>
</evidence>
<evidence type="ECO:0000256" key="3">
    <source>
        <dbReference type="ARBA" id="ARBA00022827"/>
    </source>
</evidence>
<dbReference type="InterPro" id="IPR050346">
    <property type="entry name" value="FMO-like"/>
</dbReference>
<keyword evidence="6" id="KW-1185">Reference proteome</keyword>
<dbReference type="InterPro" id="IPR036188">
    <property type="entry name" value="FAD/NAD-bd_sf"/>
</dbReference>
<sequence>MHVDKIAIIGSGPSGLVALNEFLHTTKNGSSLINSFRTAENKFPVDPAFQEIIVFEQNGNIGGTWNYSKSTDPAFPADLTSYSRPENLRPSLDPPTEDALLQSSVERPFLRSVFPGVMEDRPRWNKSGLYDDLFTNVSDRLMRFSSGYDIDSGTDKNANPYAPFITHKDVLSYLSKFADANDLRKHVRFHSSVEKVYKKGNKWILIVVQLDTENGVEKWYREEFDAVLIATGRFNTPFIPYFENMDRFIANHPNCVSHTKAYRNTDEYENKKVLLVGSSISAVDLLQYLIPKCKEIWLSFNSPKLSVKPPQAKAAPGRWMRDILNDENAGFHRCARIKTFTEDGGVEFEDGQVVHGFDKILFATGYHLFYPFLEIPENRDRSYIRVYSGKKGQSNYALTKADNAYLYTFTVGEPTLCYIGIAHNPLLFLTAEASAIAVAGVWSGAKQLPPLVEQKYWCEKKLEYQADGLQMLDEHQFRPFARELYEYAPKERINLLQLVHDDEVEESRNILREIFYKISRASV</sequence>
<comment type="caution">
    <text evidence="5">The sequence shown here is derived from an EMBL/GenBank/DDBJ whole genome shotgun (WGS) entry which is preliminary data.</text>
</comment>
<keyword evidence="4" id="KW-0560">Oxidoreductase</keyword>
<evidence type="ECO:0000256" key="4">
    <source>
        <dbReference type="ARBA" id="ARBA00023002"/>
    </source>
</evidence>
<accession>A0A1Q2YIW7</accession>
<dbReference type="Pfam" id="PF00743">
    <property type="entry name" value="FMO-like"/>
    <property type="match status" value="2"/>
</dbReference>
<protein>
    <recommendedName>
        <fullName evidence="7">FAD/NAD(P)-binding domain-containing protein</fullName>
    </recommendedName>
</protein>
<dbReference type="Proteomes" id="UP000186136">
    <property type="component" value="Unassembled WGS sequence"/>
</dbReference>